<gene>
    <name evidence="2" type="ORF">SAMN06265348_105362</name>
</gene>
<sequence length="488" mass="52935">MRKIYSVLVAAVLLSSCAKNLDEYNIDQKKATVVPAATLFTAAQKSFADVLTSPSVNTNVFRFYVQQWTTTEYLDEPRYNLTARTLPQAFWSAIYKDVLSDLQEAKKVANADPLLNADVKANQLAQIGVMEVLAWSTLVNTFGNIPYSESLNIANVQPKYDDAATIYADLLVRLDAALAGFKPAAAGFGTADLLYSAKAAPIASWIKFGNALKLRLGLIIADKDPAKAKTVIEAAATNVFADATDNARFPYTLSTPNNNPISTNANKALTTRTDYIAAQALVDKMNALADPRRPGFFTTVGGAYIGGFYGFTNSYSNFSTMSAKISAYDFEALLMDYPETEFGLAEAGRRGFTVPGTPEQHYNNAVTASIVYWGGTAAQAAVYLARPDVAFTTASANYKESIGIQKWIALYNRGYESWTEWRRLDFPKLLPPTAATAPPGQSVPAGLSIPVRLIYPINEQTLNGSKRAEAAAAIGGDLVTTKLFWDVN</sequence>
<dbReference type="RefSeq" id="WP_142528457.1">
    <property type="nucleotide sequence ID" value="NZ_CBCSJO010000005.1"/>
</dbReference>
<organism evidence="2 3">
    <name type="scientific">Pedobacter westerhofensis</name>
    <dbReference type="NCBI Taxonomy" id="425512"/>
    <lineage>
        <taxon>Bacteria</taxon>
        <taxon>Pseudomonadati</taxon>
        <taxon>Bacteroidota</taxon>
        <taxon>Sphingobacteriia</taxon>
        <taxon>Sphingobacteriales</taxon>
        <taxon>Sphingobacteriaceae</taxon>
        <taxon>Pedobacter</taxon>
    </lineage>
</organism>
<feature type="chain" id="PRO_5022023259" evidence="1">
    <location>
        <begin position="22"/>
        <end position="488"/>
    </location>
</feature>
<keyword evidence="3" id="KW-1185">Reference proteome</keyword>
<proteinExistence type="predicted"/>
<reference evidence="2 3" key="1">
    <citation type="submission" date="2017-05" db="EMBL/GenBank/DDBJ databases">
        <authorList>
            <person name="Varghese N."/>
            <person name="Submissions S."/>
        </authorList>
    </citation>
    <scope>NUCLEOTIDE SEQUENCE [LARGE SCALE GENOMIC DNA]</scope>
    <source>
        <strain evidence="2 3">DSM 19036</strain>
    </source>
</reference>
<keyword evidence="1" id="KW-0732">Signal</keyword>
<evidence type="ECO:0000313" key="2">
    <source>
        <dbReference type="EMBL" id="SMO70838.1"/>
    </source>
</evidence>
<dbReference type="Gene3D" id="1.25.40.390">
    <property type="match status" value="1"/>
</dbReference>
<dbReference type="SUPFAM" id="SSF48452">
    <property type="entry name" value="TPR-like"/>
    <property type="match status" value="1"/>
</dbReference>
<evidence type="ECO:0000313" key="3">
    <source>
        <dbReference type="Proteomes" id="UP000320300"/>
    </source>
</evidence>
<dbReference type="OrthoDB" id="9766256at2"/>
<evidence type="ECO:0000256" key="1">
    <source>
        <dbReference type="SAM" id="SignalP"/>
    </source>
</evidence>
<dbReference type="InterPro" id="IPR011990">
    <property type="entry name" value="TPR-like_helical_dom_sf"/>
</dbReference>
<dbReference type="PROSITE" id="PS51257">
    <property type="entry name" value="PROKAR_LIPOPROTEIN"/>
    <property type="match status" value="1"/>
</dbReference>
<dbReference type="AlphaFoldDB" id="A0A521DGT1"/>
<dbReference type="InterPro" id="IPR041662">
    <property type="entry name" value="SusD-like_2"/>
</dbReference>
<dbReference type="EMBL" id="FXTN01000005">
    <property type="protein sequence ID" value="SMO70838.1"/>
    <property type="molecule type" value="Genomic_DNA"/>
</dbReference>
<dbReference type="Pfam" id="PF12771">
    <property type="entry name" value="SusD-like_2"/>
    <property type="match status" value="1"/>
</dbReference>
<protein>
    <submittedName>
        <fullName evidence="2">Starch-binding associating with outer membrane</fullName>
    </submittedName>
</protein>
<name>A0A521DGT1_9SPHI</name>
<feature type="signal peptide" evidence="1">
    <location>
        <begin position="1"/>
        <end position="21"/>
    </location>
</feature>
<accession>A0A521DGT1</accession>
<dbReference type="Proteomes" id="UP000320300">
    <property type="component" value="Unassembled WGS sequence"/>
</dbReference>